<comment type="caution">
    <text evidence="2">The sequence shown here is derived from an EMBL/GenBank/DDBJ whole genome shotgun (WGS) entry which is preliminary data.</text>
</comment>
<dbReference type="Proteomes" id="UP000249754">
    <property type="component" value="Unassembled WGS sequence"/>
</dbReference>
<proteinExistence type="predicted"/>
<protein>
    <submittedName>
        <fullName evidence="2">Uncharacterized protein</fullName>
    </submittedName>
</protein>
<dbReference type="OrthoDB" id="9955225at2"/>
<sequence length="114" mass="13091">MNENTKMGWADKLFAWFSKDVKTTCMVLLTLLCVFLFQENQSLNKQINVITEKGLERVIAEVEKRQDPRFKAMENKLDTIKLTNDSSKRDIQSTTGIVRAVAGKVEKALNLKKR</sequence>
<reference evidence="2 3" key="1">
    <citation type="submission" date="2018-06" db="EMBL/GenBank/DDBJ databases">
        <title>Genomic Encyclopedia of Archaeal and Bacterial Type Strains, Phase II (KMG-II): from individual species to whole genera.</title>
        <authorList>
            <person name="Goeker M."/>
        </authorList>
    </citation>
    <scope>NUCLEOTIDE SEQUENCE [LARGE SCALE GENOMIC DNA]</scope>
    <source>
        <strain evidence="2 3">DSM 14825</strain>
    </source>
</reference>
<name>A0A327SII0_9SPHI</name>
<keyword evidence="1" id="KW-1133">Transmembrane helix</keyword>
<keyword evidence="1" id="KW-0812">Transmembrane</keyword>
<evidence type="ECO:0000313" key="3">
    <source>
        <dbReference type="Proteomes" id="UP000249754"/>
    </source>
</evidence>
<gene>
    <name evidence="2" type="ORF">LY11_03133</name>
</gene>
<dbReference type="EMBL" id="QLLR01000016">
    <property type="protein sequence ID" value="RAJ28859.1"/>
    <property type="molecule type" value="Genomic_DNA"/>
</dbReference>
<organism evidence="2 3">
    <name type="scientific">Pedobacter cryoconitis</name>
    <dbReference type="NCBI Taxonomy" id="188932"/>
    <lineage>
        <taxon>Bacteria</taxon>
        <taxon>Pseudomonadati</taxon>
        <taxon>Bacteroidota</taxon>
        <taxon>Sphingobacteriia</taxon>
        <taxon>Sphingobacteriales</taxon>
        <taxon>Sphingobacteriaceae</taxon>
        <taxon>Pedobacter</taxon>
    </lineage>
</organism>
<feature type="transmembrane region" description="Helical" evidence="1">
    <location>
        <begin position="21"/>
        <end position="38"/>
    </location>
</feature>
<evidence type="ECO:0000313" key="2">
    <source>
        <dbReference type="EMBL" id="RAJ28859.1"/>
    </source>
</evidence>
<accession>A0A327SII0</accession>
<keyword evidence="1" id="KW-0472">Membrane</keyword>
<dbReference type="RefSeq" id="WP_111634572.1">
    <property type="nucleotide sequence ID" value="NZ_QLLR01000016.1"/>
</dbReference>
<dbReference type="AlphaFoldDB" id="A0A327SII0"/>
<evidence type="ECO:0000256" key="1">
    <source>
        <dbReference type="SAM" id="Phobius"/>
    </source>
</evidence>